<evidence type="ECO:0000313" key="2">
    <source>
        <dbReference type="EMBL" id="ODN42222.1"/>
    </source>
</evidence>
<dbReference type="PANTHER" id="PTHR36153:SF1">
    <property type="entry name" value="TYPE VI SECRETION SYSTEM COMPONENT TSSM1"/>
    <property type="match status" value="1"/>
</dbReference>
<name>A0ABX3A041_9GAMM</name>
<dbReference type="Proteomes" id="UP000094329">
    <property type="component" value="Unassembled WGS sequence"/>
</dbReference>
<comment type="caution">
    <text evidence="2">The sequence shown here is derived from an EMBL/GenBank/DDBJ whole genome shotgun (WGS) entry which is preliminary data.</text>
</comment>
<organism evidence="2 3">
    <name type="scientific">Piscirickettsia litoralis</name>
    <dbReference type="NCBI Taxonomy" id="1891921"/>
    <lineage>
        <taxon>Bacteria</taxon>
        <taxon>Pseudomonadati</taxon>
        <taxon>Pseudomonadota</taxon>
        <taxon>Gammaproteobacteria</taxon>
        <taxon>Thiotrichales</taxon>
        <taxon>Piscirickettsiaceae</taxon>
        <taxon>Piscirickettsia</taxon>
    </lineage>
</organism>
<dbReference type="InterPro" id="IPR053156">
    <property type="entry name" value="T6SS_TssM-like"/>
</dbReference>
<keyword evidence="1" id="KW-0472">Membrane</keyword>
<sequence>MNNFLTYLNNPIIIGAIGLGALYLCFQLFRRLFSLLKRFKPKNTRLSFSFRFKRNPYEKIVKQFKSKLPFIVRLTLQRHQKYLYINTANDELVQGLTDYKRYSYHFYPEYKQHADMGLYLTSKYLITELKNESLHDNSKENNQLITKSWRPIIKDQIPITLVSIDAKLLFSEDPTAIETLCDSIRNKINIIAYSKRKSIPVCLVIANLHQIPGFKEFNEVLEHLRINNYILFDKEVDLEKLQRFVELVSAKHLNFMLNSSRPERYLDIIHFIKNFENALPLLTEAIRIITYNDEVLPAPTLLGLFLTNYNEKSIGNLFPLFDQQRKYYQNPKTKITAIATAAVIAATSVSAYKNLSLASTYTTSAALINQTQSTPQATVIAYGRLLDNLKSQYQADSWLHLFPASLAKNKVHQEIANDLYSRFILPALTNTNNSNVLFYSLFITEVQHNSALAKNIENNLNLWSNVTGIPASVIHLYIKFNKQSRIKSLNEIQFNSDLLKTSGPSDTLRYSYFKQMLNYFTSTPESDLSQLRHFQQEVSRPLLKTQTDCYLLSQIWPNMRDNFAKNVQDFVKSYMSAEGNICNQTASPSQKLMTVAEAISQTDLTTRPPTQGLSSLVSRLSQQVSQYQDRKHVNNLTLQQWSTVVRNAEISQTISQFINHNNTLNPDQIIFGSQNAFAPVELNQLNAGKFIITGQYQIPGNYTAIAFKTTLEPVLAQYQLLVNRLNAAGVPTIGLQEFIASTLNSYAANYLNYYSNLFNSFSYKIHSISDLKLLLMELTTINSPLRHLISVVNANTTLPTKAQLSFMLPVVSHFNKLHSLLSTNGVANSNYDAYTMILNGIYQSILQNANLNANNGYLNINDVSSNLSKQLSAIGRMSLDIYTGDTNSYLKITQNWLKNVGIPDDLAPLFKKPILALYNLGIQQVQTQLISVWNQQLTPMLYTLASKFPFSSDSSKNVDINELTAKIGPNGQFWALFNQNFKPFLVANGDQWTTRHIDYGSIIIPSNILHTINAVSHLRNTLWNEQGEPQAIHYQVLADQLPTLMVNNQNIILSYLTLGTNDVYGINSKPIWKALDYKWWTPQPTSVGLETAVSKYHSYDVFDANWGLFNILNKGYSQDGQTWSWSLPVGPSVVNIHFKFKTNPWKLFHITNEKRK</sequence>
<dbReference type="EMBL" id="MDTU01000001">
    <property type="protein sequence ID" value="ODN42222.1"/>
    <property type="molecule type" value="Genomic_DNA"/>
</dbReference>
<gene>
    <name evidence="2" type="ORF">BGC07_03815</name>
</gene>
<dbReference type="RefSeq" id="WP_069312020.1">
    <property type="nucleotide sequence ID" value="NZ_MDTU01000001.1"/>
</dbReference>
<dbReference type="PANTHER" id="PTHR36153">
    <property type="entry name" value="INNER MEMBRANE PROTEIN-RELATED"/>
    <property type="match status" value="1"/>
</dbReference>
<evidence type="ECO:0000313" key="3">
    <source>
        <dbReference type="Proteomes" id="UP000094329"/>
    </source>
</evidence>
<keyword evidence="3" id="KW-1185">Reference proteome</keyword>
<proteinExistence type="predicted"/>
<protein>
    <recommendedName>
        <fullName evidence="4">Type VI secretion protein IcmF</fullName>
    </recommendedName>
</protein>
<evidence type="ECO:0000256" key="1">
    <source>
        <dbReference type="SAM" id="Phobius"/>
    </source>
</evidence>
<reference evidence="2 3" key="1">
    <citation type="submission" date="2016-08" db="EMBL/GenBank/DDBJ databases">
        <title>Draft genome sequence of Candidatus Piscirickettsia litoralis, from seawater.</title>
        <authorList>
            <person name="Wan X."/>
            <person name="Lee A.J."/>
            <person name="Hou S."/>
            <person name="Donachie S.P."/>
        </authorList>
    </citation>
    <scope>NUCLEOTIDE SEQUENCE [LARGE SCALE GENOMIC DNA]</scope>
    <source>
        <strain evidence="2 3">Y2</strain>
    </source>
</reference>
<accession>A0ABX3A041</accession>
<keyword evidence="1" id="KW-0812">Transmembrane</keyword>
<keyword evidence="1" id="KW-1133">Transmembrane helix</keyword>
<feature type="transmembrane region" description="Helical" evidence="1">
    <location>
        <begin position="12"/>
        <end position="33"/>
    </location>
</feature>
<evidence type="ECO:0008006" key="4">
    <source>
        <dbReference type="Google" id="ProtNLM"/>
    </source>
</evidence>